<dbReference type="InterPro" id="IPR029056">
    <property type="entry name" value="Ribokinase-like"/>
</dbReference>
<keyword evidence="7" id="KW-1185">Reference proteome</keyword>
<reference evidence="6 7" key="2">
    <citation type="journal article" date="2010" name="J. Bacteriol.">
        <title>Complete genome sequence of Methanothermobacter marburgensis, a methanoarchaeon model organism.</title>
        <authorList>
            <person name="Liesegang H."/>
            <person name="Kaster A.K."/>
            <person name="Wiezer A."/>
            <person name="Goenrich M."/>
            <person name="Wollherr A."/>
            <person name="Seedorf H."/>
            <person name="Gottschalk G."/>
            <person name="Thauer R.K."/>
        </authorList>
    </citation>
    <scope>NUCLEOTIDE SEQUENCE [LARGE SCALE GENOMIC DNA]</scope>
    <source>
        <strain evidence="7">ATCC BAA-927 / DSM 2133 / JCM 14651 / NBRC 100331 / OCM 82 / Marburg</strain>
    </source>
</reference>
<dbReference type="GO" id="GO:0004747">
    <property type="term" value="F:ribokinase activity"/>
    <property type="evidence" value="ECO:0007669"/>
    <property type="project" value="UniProtKB-EC"/>
</dbReference>
<dbReference type="PROSITE" id="PS00584">
    <property type="entry name" value="PFKB_KINASES_2"/>
    <property type="match status" value="1"/>
</dbReference>
<dbReference type="EMBL" id="CP001710">
    <property type="protein sequence ID" value="ADL57739.1"/>
    <property type="molecule type" value="Genomic_DNA"/>
</dbReference>
<organism evidence="6 7">
    <name type="scientific">Methanothermobacter marburgensis (strain ATCC BAA-927 / DSM 2133 / JCM 14651 / NBRC 100331 / OCM 82 / Marburg)</name>
    <name type="common">Methanobacterium thermoautotrophicum</name>
    <dbReference type="NCBI Taxonomy" id="79929"/>
    <lineage>
        <taxon>Archaea</taxon>
        <taxon>Methanobacteriati</taxon>
        <taxon>Methanobacteriota</taxon>
        <taxon>Methanomada group</taxon>
        <taxon>Methanobacteria</taxon>
        <taxon>Methanobacteriales</taxon>
        <taxon>Methanobacteriaceae</taxon>
        <taxon>Methanothermobacter</taxon>
    </lineage>
</organism>
<proteinExistence type="inferred from homology"/>
<dbReference type="PATRIC" id="fig|79929.8.peg.126"/>
<sequence>MNEDRDLLAVGHTAFDYIIQLDKFPEPNSSTAIRRMRNLHGGAAANVALVGSKLGLRTSLVSAVGGDFEGSEYRRLLEASGIDISSMIVVKAETTPTAFVMTDADHNQISYFYWGAAAQFRESEIPRRVIESARAVHLATGDPSFNCRCGEFARSLGKIISFDPGQDLHMYSRSQLERAVGVCDILFGNHHEIDRICSRLEVDVDGLIEMGPDVVVKTYGRDGSVIYADDVIKIDAIPREAADPTGAGDSYRAGFMRAYLAGADLMDCGRFASAVASFIVEEEGTQTNIPDLESAVRRFKRHWGYEPPI</sequence>
<keyword evidence="2 4" id="KW-0808">Transferase</keyword>
<reference key="1">
    <citation type="submission" date="2009-08" db="EMBL/GenBank/DDBJ databases">
        <title>The genome sequence of Methanothermobacter marburgensis.</title>
        <authorList>
            <person name="Kaster A."/>
            <person name="Seedorf H."/>
            <person name="Goenrich M."/>
            <person name="Wiezer A."/>
            <person name="Liesegang H."/>
            <person name="Thauer R."/>
            <person name="Gottschalk G."/>
        </authorList>
    </citation>
    <scope>NUCLEOTIDE SEQUENCE</scope>
    <source>
        <strain>Marburg</strain>
    </source>
</reference>
<evidence type="ECO:0000256" key="1">
    <source>
        <dbReference type="ARBA" id="ARBA00010688"/>
    </source>
</evidence>
<dbReference type="SUPFAM" id="SSF53613">
    <property type="entry name" value="Ribokinase-like"/>
    <property type="match status" value="1"/>
</dbReference>
<dbReference type="PRINTS" id="PR00990">
    <property type="entry name" value="RIBOKINASE"/>
</dbReference>
<name>D9PU41_METTM</name>
<evidence type="ECO:0000313" key="6">
    <source>
        <dbReference type="EMBL" id="ADL57739.1"/>
    </source>
</evidence>
<dbReference type="EC" id="2.7.1.15" evidence="6"/>
<dbReference type="HOGENOM" id="CLU_027634_5_2_2"/>
<evidence type="ECO:0000256" key="2">
    <source>
        <dbReference type="ARBA" id="ARBA00022679"/>
    </source>
</evidence>
<evidence type="ECO:0000259" key="5">
    <source>
        <dbReference type="Pfam" id="PF00294"/>
    </source>
</evidence>
<dbReference type="CDD" id="cd01942">
    <property type="entry name" value="ribokinase_group_A"/>
    <property type="match status" value="1"/>
</dbReference>
<dbReference type="Pfam" id="PF00294">
    <property type="entry name" value="PfkB"/>
    <property type="match status" value="1"/>
</dbReference>
<dbReference type="InterPro" id="IPR002173">
    <property type="entry name" value="Carboh/pur_kinase_PfkB_CS"/>
</dbReference>
<evidence type="ECO:0000256" key="4">
    <source>
        <dbReference type="RuleBase" id="RU003704"/>
    </source>
</evidence>
<dbReference type="KEGG" id="mmg:MTBMA_c01300"/>
<dbReference type="STRING" id="79929.MTBMA_c01300"/>
<dbReference type="AlphaFoldDB" id="D9PU41"/>
<gene>
    <name evidence="6" type="ordered locus">MTBMA_c01300</name>
</gene>
<dbReference type="Proteomes" id="UP000000345">
    <property type="component" value="Chromosome"/>
</dbReference>
<evidence type="ECO:0000256" key="3">
    <source>
        <dbReference type="ARBA" id="ARBA00022777"/>
    </source>
</evidence>
<evidence type="ECO:0000313" key="7">
    <source>
        <dbReference type="Proteomes" id="UP000000345"/>
    </source>
</evidence>
<dbReference type="GeneID" id="77398911"/>
<comment type="similarity">
    <text evidence="1 4">Belongs to the carbohydrate kinase PfkB family.</text>
</comment>
<dbReference type="PaxDb" id="79929-MTBMA_c01300"/>
<dbReference type="OrthoDB" id="26949at2157"/>
<accession>D9PU41</accession>
<dbReference type="Gene3D" id="3.40.1190.20">
    <property type="match status" value="1"/>
</dbReference>
<dbReference type="PANTHER" id="PTHR10584">
    <property type="entry name" value="SUGAR KINASE"/>
    <property type="match status" value="1"/>
</dbReference>
<dbReference type="InterPro" id="IPR002139">
    <property type="entry name" value="Ribo/fructo_kinase"/>
</dbReference>
<dbReference type="RefSeq" id="WP_013294968.1">
    <property type="nucleotide sequence ID" value="NC_014408.1"/>
</dbReference>
<keyword evidence="3 4" id="KW-0418">Kinase</keyword>
<dbReference type="PROSITE" id="PS00583">
    <property type="entry name" value="PFKB_KINASES_1"/>
    <property type="match status" value="1"/>
</dbReference>
<dbReference type="GeneID" id="9703835"/>
<dbReference type="PANTHER" id="PTHR10584:SF166">
    <property type="entry name" value="RIBOKINASE"/>
    <property type="match status" value="1"/>
</dbReference>
<dbReference type="InterPro" id="IPR011611">
    <property type="entry name" value="PfkB_dom"/>
</dbReference>
<feature type="domain" description="Carbohydrate kinase PfkB" evidence="5">
    <location>
        <begin position="6"/>
        <end position="291"/>
    </location>
</feature>
<protein>
    <submittedName>
        <fullName evidence="6">Predicted ribokinase</fullName>
        <ecNumber evidence="6">2.7.1.15</ecNumber>
    </submittedName>
</protein>